<keyword evidence="1" id="KW-1133">Transmembrane helix</keyword>
<dbReference type="Gene3D" id="3.90.550.10">
    <property type="entry name" value="Spore Coat Polysaccharide Biosynthesis Protein SpsA, Chain A"/>
    <property type="match status" value="1"/>
</dbReference>
<evidence type="ECO:0000313" key="4">
    <source>
        <dbReference type="Proteomes" id="UP000178109"/>
    </source>
</evidence>
<evidence type="ECO:0000256" key="1">
    <source>
        <dbReference type="SAM" id="Phobius"/>
    </source>
</evidence>
<dbReference type="STRING" id="1798553.A3H70_00690"/>
<proteinExistence type="predicted"/>
<name>A0A1G2BTZ9_9BACT</name>
<dbReference type="PANTHER" id="PTHR43685">
    <property type="entry name" value="GLYCOSYLTRANSFERASE"/>
    <property type="match status" value="1"/>
</dbReference>
<comment type="caution">
    <text evidence="3">The sequence shown here is derived from an EMBL/GenBank/DDBJ whole genome shotgun (WGS) entry which is preliminary data.</text>
</comment>
<evidence type="ECO:0000313" key="3">
    <source>
        <dbReference type="EMBL" id="OGY92562.1"/>
    </source>
</evidence>
<sequence>MKADKFSIVVCTFNRLDYLKKCVASLLEMDFPEYEIIIVNDGSTDGTKNFLDALNTGKIKIIHQERNQGLSAARNTGIKHSSHDIIAFTDDDCRVDKNWLAELSKGFADERTGFVMGQVFYVNKNYKGYFPERLVSNLNAQWPMGANIAYHKKVFVACGGFDHAFFKYNNEDSEMAIRAASQGFLFNRSLGATVYHQAMNWTAKSLLKSARNASVWPVLKKKYQKYYLTFGPPVKFGLVVCPRDYLHLLIAPLLIPLLFIRYLKHGKRDFKIFVAKWPVYLLLRRYYVYKEALRNKVVMF</sequence>
<feature type="transmembrane region" description="Helical" evidence="1">
    <location>
        <begin position="245"/>
        <end position="263"/>
    </location>
</feature>
<dbReference type="CDD" id="cd00761">
    <property type="entry name" value="Glyco_tranf_GTA_type"/>
    <property type="match status" value="1"/>
</dbReference>
<dbReference type="Proteomes" id="UP000178109">
    <property type="component" value="Unassembled WGS sequence"/>
</dbReference>
<dbReference type="PANTHER" id="PTHR43685:SF3">
    <property type="entry name" value="SLR2126 PROTEIN"/>
    <property type="match status" value="1"/>
</dbReference>
<protein>
    <recommendedName>
        <fullName evidence="2">Glycosyltransferase 2-like domain-containing protein</fullName>
    </recommendedName>
</protein>
<keyword evidence="1" id="KW-0812">Transmembrane</keyword>
<reference evidence="3 4" key="1">
    <citation type="journal article" date="2016" name="Nat. Commun.">
        <title>Thousands of microbial genomes shed light on interconnected biogeochemical processes in an aquifer system.</title>
        <authorList>
            <person name="Anantharaman K."/>
            <person name="Brown C.T."/>
            <person name="Hug L.A."/>
            <person name="Sharon I."/>
            <person name="Castelle C.J."/>
            <person name="Probst A.J."/>
            <person name="Thomas B.C."/>
            <person name="Singh A."/>
            <person name="Wilkins M.J."/>
            <person name="Karaoz U."/>
            <person name="Brodie E.L."/>
            <person name="Williams K.H."/>
            <person name="Hubbard S.S."/>
            <person name="Banfield J.F."/>
        </authorList>
    </citation>
    <scope>NUCLEOTIDE SEQUENCE [LARGE SCALE GENOMIC DNA]</scope>
</reference>
<accession>A0A1G2BTZ9</accession>
<feature type="domain" description="Glycosyltransferase 2-like" evidence="2">
    <location>
        <begin position="7"/>
        <end position="147"/>
    </location>
</feature>
<dbReference type="EMBL" id="MHKO01000019">
    <property type="protein sequence ID" value="OGY92562.1"/>
    <property type="molecule type" value="Genomic_DNA"/>
</dbReference>
<dbReference type="Pfam" id="PF00535">
    <property type="entry name" value="Glycos_transf_2"/>
    <property type="match status" value="1"/>
</dbReference>
<dbReference type="AlphaFoldDB" id="A0A1G2BTZ9"/>
<dbReference type="InterPro" id="IPR029044">
    <property type="entry name" value="Nucleotide-diphossugar_trans"/>
</dbReference>
<evidence type="ECO:0000259" key="2">
    <source>
        <dbReference type="Pfam" id="PF00535"/>
    </source>
</evidence>
<organism evidence="3 4">
    <name type="scientific">Candidatus Komeilibacteria bacterium RIFCSPLOWO2_02_FULL_48_11</name>
    <dbReference type="NCBI Taxonomy" id="1798553"/>
    <lineage>
        <taxon>Bacteria</taxon>
        <taxon>Candidatus Komeiliibacteriota</taxon>
    </lineage>
</organism>
<dbReference type="InterPro" id="IPR050834">
    <property type="entry name" value="Glycosyltransf_2"/>
</dbReference>
<gene>
    <name evidence="3" type="ORF">A3H70_00690</name>
</gene>
<keyword evidence="1" id="KW-0472">Membrane</keyword>
<dbReference type="SUPFAM" id="SSF53448">
    <property type="entry name" value="Nucleotide-diphospho-sugar transferases"/>
    <property type="match status" value="1"/>
</dbReference>
<dbReference type="InterPro" id="IPR001173">
    <property type="entry name" value="Glyco_trans_2-like"/>
</dbReference>